<evidence type="ECO:0000256" key="6">
    <source>
        <dbReference type="ARBA" id="ARBA00023237"/>
    </source>
</evidence>
<evidence type="ECO:0000256" key="9">
    <source>
        <dbReference type="SAM" id="SignalP"/>
    </source>
</evidence>
<dbReference type="InterPro" id="IPR023997">
    <property type="entry name" value="TonB-dep_OMP_SusC/RagA_CS"/>
</dbReference>
<protein>
    <submittedName>
        <fullName evidence="11">SusC/RagA family TonB-linked outer membrane protein</fullName>
    </submittedName>
</protein>
<keyword evidence="6 7" id="KW-0998">Cell outer membrane</keyword>
<feature type="compositionally biased region" description="Polar residues" evidence="8">
    <location>
        <begin position="209"/>
        <end position="221"/>
    </location>
</feature>
<dbReference type="Proteomes" id="UP000477386">
    <property type="component" value="Unassembled WGS sequence"/>
</dbReference>
<dbReference type="Gene3D" id="2.40.170.20">
    <property type="entry name" value="TonB-dependent receptor, beta-barrel domain"/>
    <property type="match status" value="1"/>
</dbReference>
<comment type="subcellular location">
    <subcellularLocation>
        <location evidence="1 7">Cell outer membrane</location>
        <topology evidence="1 7">Multi-pass membrane protein</topology>
    </subcellularLocation>
</comment>
<sequence length="1061" mass="114994">MKHHLHTKVWSSGLLLWAIFLLTTVAQAQDRRVTGRVVSGKDQQAIPGVNILVRNTQLGTTTDGNGGFSLSVPASSTLVFSAIGYTGRTIDVGNQTQLTVTLQEAEQSLGEVVVTALGIKKESKRLGYATAIVNPEQVTTNRTVNFMNALQGKIAGVNISGLGTGAAGTSKIRIRGQSSFSGQNSPLIVVNGVPIDNTNFGQNNGNNGSDASIANRGSNYSDGGDGLSSINPDDIEGMTVLKGGTAAALYGSRAKDGVIMITTKTKGTGQGIGVTYNSNYTTDHALDYTDYQYEYGQGEYGVRPSAPNPTSGVWSFGEKFAGQSQVLFGGITVPYVPIRNHIGQFYREGSTWTNSVAISTGNEKGGLNLSLSNLDNKGITPNNTFSRKTINLGFSYNLSARLSVTGTINYSNELNKNPPQIAQQDNSMPTVLYTLANSMPLDLLEANQINPATGNEYIWSRFMNRTNPYFSMSYKFENIRRDRLFGNLSARYNVTDWLYVQGRIGQDYWSRDQDYNFPTGAASLAAAPAGFVNGNYVQETRRFRELNTDFLIGANHKFGVFGIDVTAGGNQLYRRSDLNSVLGTDFIVRGLYTVQNSRVKDPVYSPSERKVNSLYAAAEFSYKDFIYLNATARNDWFSTLAPANRSILYPSLTGSFVFSQAFNNLPPWLNFGKFRAAYAEVGSDGDVGPYSNGLFYATNANLFPNPAGAGQPVGNITSNTVPSATLKPSRTAETEVGLELKLFNNRVGVDLAVYRKITSDQIVAAQSSDASGYTNILINNGKSQNQGVELLINLSPIRTKNFFWDVTLNGAYNKTKLLKLLTDVPGEQIVVGTGVYVGDLRQVVGEELGQLYSYGYARDAQGRIIHGSDGLPNRTAAPISFGSALPKYTGGITNTFNYKGINLSFLIDFKLGGKMISGTNLNAFRHGLQKETLVGRGDADNKMVGVGVNANGETNAVRAFVQDYYSVGRSKALGEQVVYDAGLWKLRQISLGYDFTKFLPKTLFIKGIRLSAVANNVAILKKWVPNIDPEQFGFSSDNLVGLESTGLPTTRSIGFNLNVKF</sequence>
<evidence type="ECO:0000256" key="7">
    <source>
        <dbReference type="PROSITE-ProRule" id="PRU01360"/>
    </source>
</evidence>
<evidence type="ECO:0000256" key="5">
    <source>
        <dbReference type="ARBA" id="ARBA00023136"/>
    </source>
</evidence>
<organism evidence="11 12">
    <name type="scientific">Spirosoma agri</name>
    <dbReference type="NCBI Taxonomy" id="1987381"/>
    <lineage>
        <taxon>Bacteria</taxon>
        <taxon>Pseudomonadati</taxon>
        <taxon>Bacteroidota</taxon>
        <taxon>Cytophagia</taxon>
        <taxon>Cytophagales</taxon>
        <taxon>Cytophagaceae</taxon>
        <taxon>Spirosoma</taxon>
    </lineage>
</organism>
<dbReference type="InterPro" id="IPR012910">
    <property type="entry name" value="Plug_dom"/>
</dbReference>
<dbReference type="GO" id="GO:0009279">
    <property type="term" value="C:cell outer membrane"/>
    <property type="evidence" value="ECO:0007669"/>
    <property type="project" value="UniProtKB-SubCell"/>
</dbReference>
<dbReference type="NCBIfam" id="TIGR04057">
    <property type="entry name" value="SusC_RagA_signa"/>
    <property type="match status" value="1"/>
</dbReference>
<feature type="domain" description="TonB-dependent receptor plug" evidence="10">
    <location>
        <begin position="127"/>
        <end position="258"/>
    </location>
</feature>
<evidence type="ECO:0000313" key="12">
    <source>
        <dbReference type="Proteomes" id="UP000477386"/>
    </source>
</evidence>
<dbReference type="NCBIfam" id="TIGR04056">
    <property type="entry name" value="OMP_RagA_SusC"/>
    <property type="match status" value="1"/>
</dbReference>
<comment type="similarity">
    <text evidence="7">Belongs to the TonB-dependent receptor family.</text>
</comment>
<evidence type="ECO:0000313" key="11">
    <source>
        <dbReference type="EMBL" id="NEU68930.1"/>
    </source>
</evidence>
<proteinExistence type="inferred from homology"/>
<dbReference type="InterPro" id="IPR037066">
    <property type="entry name" value="Plug_dom_sf"/>
</dbReference>
<feature type="chain" id="PRO_5026726546" evidence="9">
    <location>
        <begin position="29"/>
        <end position="1061"/>
    </location>
</feature>
<keyword evidence="5 7" id="KW-0472">Membrane</keyword>
<dbReference type="InterPro" id="IPR008969">
    <property type="entry name" value="CarboxyPept-like_regulatory"/>
</dbReference>
<dbReference type="Gene3D" id="2.60.40.1120">
    <property type="entry name" value="Carboxypeptidase-like, regulatory domain"/>
    <property type="match status" value="1"/>
</dbReference>
<keyword evidence="3 7" id="KW-1134">Transmembrane beta strand</keyword>
<dbReference type="Gene3D" id="2.170.130.10">
    <property type="entry name" value="TonB-dependent receptor, plug domain"/>
    <property type="match status" value="1"/>
</dbReference>
<evidence type="ECO:0000256" key="8">
    <source>
        <dbReference type="SAM" id="MobiDB-lite"/>
    </source>
</evidence>
<keyword evidence="2 7" id="KW-0813">Transport</keyword>
<keyword evidence="4 7" id="KW-0812">Transmembrane</keyword>
<evidence type="ECO:0000256" key="3">
    <source>
        <dbReference type="ARBA" id="ARBA00022452"/>
    </source>
</evidence>
<evidence type="ECO:0000256" key="1">
    <source>
        <dbReference type="ARBA" id="ARBA00004571"/>
    </source>
</evidence>
<keyword evidence="12" id="KW-1185">Reference proteome</keyword>
<feature type="region of interest" description="Disordered" evidence="8">
    <location>
        <begin position="200"/>
        <end position="228"/>
    </location>
</feature>
<comment type="caution">
    <text evidence="11">The sequence shown here is derived from an EMBL/GenBank/DDBJ whole genome shotgun (WGS) entry which is preliminary data.</text>
</comment>
<evidence type="ECO:0000256" key="4">
    <source>
        <dbReference type="ARBA" id="ARBA00022692"/>
    </source>
</evidence>
<dbReference type="EMBL" id="JAAGNZ010000002">
    <property type="protein sequence ID" value="NEU68930.1"/>
    <property type="molecule type" value="Genomic_DNA"/>
</dbReference>
<dbReference type="PROSITE" id="PS52016">
    <property type="entry name" value="TONB_DEPENDENT_REC_3"/>
    <property type="match status" value="1"/>
</dbReference>
<dbReference type="SUPFAM" id="SSF56935">
    <property type="entry name" value="Porins"/>
    <property type="match status" value="1"/>
</dbReference>
<feature type="signal peptide" evidence="9">
    <location>
        <begin position="1"/>
        <end position="28"/>
    </location>
</feature>
<dbReference type="InterPro" id="IPR039426">
    <property type="entry name" value="TonB-dep_rcpt-like"/>
</dbReference>
<dbReference type="AlphaFoldDB" id="A0A6M0IKX6"/>
<evidence type="ECO:0000256" key="2">
    <source>
        <dbReference type="ARBA" id="ARBA00022448"/>
    </source>
</evidence>
<dbReference type="SUPFAM" id="SSF49464">
    <property type="entry name" value="Carboxypeptidase regulatory domain-like"/>
    <property type="match status" value="1"/>
</dbReference>
<name>A0A6M0IKX6_9BACT</name>
<dbReference type="Pfam" id="PF13715">
    <property type="entry name" value="CarbopepD_reg_2"/>
    <property type="match status" value="1"/>
</dbReference>
<evidence type="ECO:0000259" key="10">
    <source>
        <dbReference type="Pfam" id="PF07715"/>
    </source>
</evidence>
<dbReference type="InterPro" id="IPR036942">
    <property type="entry name" value="Beta-barrel_TonB_sf"/>
</dbReference>
<reference evidence="11 12" key="1">
    <citation type="submission" date="2020-02" db="EMBL/GenBank/DDBJ databases">
        <title>Draft genome sequence of two Spirosoma agri KCTC 52727 and Spirosoma terrae KCTC 52035.</title>
        <authorList>
            <person name="Rojas J."/>
            <person name="Ambika Manirajan B."/>
            <person name="Ratering S."/>
            <person name="Suarez C."/>
            <person name="Schnell S."/>
        </authorList>
    </citation>
    <scope>NUCLEOTIDE SEQUENCE [LARGE SCALE GENOMIC DNA]</scope>
    <source>
        <strain evidence="11 12">KCTC 52727</strain>
    </source>
</reference>
<keyword evidence="9" id="KW-0732">Signal</keyword>
<dbReference type="InterPro" id="IPR023996">
    <property type="entry name" value="TonB-dep_OMP_SusC/RagA"/>
</dbReference>
<gene>
    <name evidence="11" type="ORF">GK091_18740</name>
</gene>
<accession>A0A6M0IKX6</accession>
<dbReference type="RefSeq" id="WP_164041422.1">
    <property type="nucleotide sequence ID" value="NZ_JAAGNZ010000002.1"/>
</dbReference>
<dbReference type="Pfam" id="PF07715">
    <property type="entry name" value="Plug"/>
    <property type="match status" value="1"/>
</dbReference>